<feature type="domain" description="TolB N-terminal" evidence="3">
    <location>
        <begin position="39"/>
        <end position="140"/>
    </location>
</feature>
<accession>A0A1F5YG80</accession>
<reference evidence="4 5" key="1">
    <citation type="journal article" date="2016" name="Nat. Commun.">
        <title>Thousands of microbial genomes shed light on interconnected biogeochemical processes in an aquifer system.</title>
        <authorList>
            <person name="Anantharaman K."/>
            <person name="Brown C.T."/>
            <person name="Hug L.A."/>
            <person name="Sharon I."/>
            <person name="Castelle C.J."/>
            <person name="Probst A.J."/>
            <person name="Thomas B.C."/>
            <person name="Singh A."/>
            <person name="Wilkins M.J."/>
            <person name="Karaoz U."/>
            <person name="Brodie E.L."/>
            <person name="Williams K.H."/>
            <person name="Hubbard S.S."/>
            <person name="Banfield J.F."/>
        </authorList>
    </citation>
    <scope>NUCLEOTIDE SEQUENCE [LARGE SCALE GENOMIC DNA]</scope>
</reference>
<dbReference type="Proteomes" id="UP000176992">
    <property type="component" value="Unassembled WGS sequence"/>
</dbReference>
<dbReference type="InterPro" id="IPR011659">
    <property type="entry name" value="WD40"/>
</dbReference>
<name>A0A1F5YG80_9BACT</name>
<dbReference type="PANTHER" id="PTHR36842:SF1">
    <property type="entry name" value="PROTEIN TOLB"/>
    <property type="match status" value="1"/>
</dbReference>
<comment type="similarity">
    <text evidence="1">Belongs to the TolB family.</text>
</comment>
<dbReference type="PANTHER" id="PTHR36842">
    <property type="entry name" value="PROTEIN TOLB HOMOLOG"/>
    <property type="match status" value="1"/>
</dbReference>
<proteinExistence type="inferred from homology"/>
<comment type="caution">
    <text evidence="4">The sequence shown here is derived from an EMBL/GenBank/DDBJ whole genome shotgun (WGS) entry which is preliminary data.</text>
</comment>
<evidence type="ECO:0000313" key="4">
    <source>
        <dbReference type="EMBL" id="OGF99198.1"/>
    </source>
</evidence>
<keyword evidence="2" id="KW-0732">Signal</keyword>
<dbReference type="InterPro" id="IPR007195">
    <property type="entry name" value="TolB_N"/>
</dbReference>
<gene>
    <name evidence="4" type="ORF">A2Z86_06830</name>
</gene>
<dbReference type="SUPFAM" id="SSF52964">
    <property type="entry name" value="TolB, N-terminal domain"/>
    <property type="match status" value="1"/>
</dbReference>
<dbReference type="Pfam" id="PF04052">
    <property type="entry name" value="TolB_N"/>
    <property type="match status" value="1"/>
</dbReference>
<evidence type="ECO:0000256" key="2">
    <source>
        <dbReference type="SAM" id="SignalP"/>
    </source>
</evidence>
<dbReference type="GO" id="GO:0042597">
    <property type="term" value="C:periplasmic space"/>
    <property type="evidence" value="ECO:0007669"/>
    <property type="project" value="InterPro"/>
</dbReference>
<dbReference type="AlphaFoldDB" id="A0A1F5YG80"/>
<sequence length="453" mass="50448">MLKLFGSVLLSGALFLPLALFAQAPPSELPRGEIYTRITSSRIHKYKVVIAGMPVETPGLADSAGSLQSIREIVMDDLEYSLRFDLINRRLDELSIAALNSAKGSVDFKGWQSTGAEYLVSGSFARVEKNVTAEIRVYDLGLEDLVFLKSYVLDLSHPRIQAHRISDDVVLNVTGERGIASTRMAFIRETAPRVSEVFYCDYDGYEVTQVTNNNLVTKLPTWNPDGTRIAFTGFTGLVTDPDLYMIDVASRKISVLQAAKGVDMAASWCERNGFLAFSSGFSGNQEIYFLRPGESKPQRLTFSFAMDFEPSWSPNGEELAFASTRAGNPHIFIMGADGLNVRRLTFESRNTSPRWRPLPYGDKILLTSEIGSAFQIAIIDTNGDNFIQLTTDGENRDASWSPDGLHIVFASDRRGGRGRFEIYSMDWDGNSQRPLNKNFTGGREPFWSPFMSR</sequence>
<feature type="chain" id="PRO_5009522460" description="TolB N-terminal domain-containing protein" evidence="2">
    <location>
        <begin position="25"/>
        <end position="453"/>
    </location>
</feature>
<dbReference type="GO" id="GO:0015031">
    <property type="term" value="P:protein transport"/>
    <property type="evidence" value="ECO:0007669"/>
    <property type="project" value="InterPro"/>
</dbReference>
<evidence type="ECO:0000259" key="3">
    <source>
        <dbReference type="Pfam" id="PF04052"/>
    </source>
</evidence>
<dbReference type="InterPro" id="IPR011042">
    <property type="entry name" value="6-blade_b-propeller_TolB-like"/>
</dbReference>
<evidence type="ECO:0000313" key="5">
    <source>
        <dbReference type="Proteomes" id="UP000176992"/>
    </source>
</evidence>
<protein>
    <recommendedName>
        <fullName evidence="3">TolB N-terminal domain-containing protein</fullName>
    </recommendedName>
</protein>
<dbReference type="SUPFAM" id="SSF69304">
    <property type="entry name" value="Tricorn protease N-terminal domain"/>
    <property type="match status" value="1"/>
</dbReference>
<organism evidence="4 5">
    <name type="scientific">Candidatus Glassbacteria bacterium GWA2_58_10</name>
    <dbReference type="NCBI Taxonomy" id="1817865"/>
    <lineage>
        <taxon>Bacteria</taxon>
        <taxon>Candidatus Glassiibacteriota</taxon>
    </lineage>
</organism>
<dbReference type="Gene3D" id="2.120.10.30">
    <property type="entry name" value="TolB, C-terminal domain"/>
    <property type="match status" value="1"/>
</dbReference>
<dbReference type="EMBL" id="MFIV01000037">
    <property type="protein sequence ID" value="OGF99198.1"/>
    <property type="molecule type" value="Genomic_DNA"/>
</dbReference>
<dbReference type="Gene3D" id="3.40.50.10070">
    <property type="entry name" value="TolB, N-terminal domain"/>
    <property type="match status" value="1"/>
</dbReference>
<feature type="signal peptide" evidence="2">
    <location>
        <begin position="1"/>
        <end position="24"/>
    </location>
</feature>
<dbReference type="Pfam" id="PF07676">
    <property type="entry name" value="PD40"/>
    <property type="match status" value="3"/>
</dbReference>
<evidence type="ECO:0000256" key="1">
    <source>
        <dbReference type="ARBA" id="ARBA00009820"/>
    </source>
</evidence>